<feature type="domain" description="DUF7343" evidence="2">
    <location>
        <begin position="219"/>
        <end position="277"/>
    </location>
</feature>
<evidence type="ECO:0000256" key="1">
    <source>
        <dbReference type="SAM" id="Phobius"/>
    </source>
</evidence>
<keyword evidence="1" id="KW-1133">Transmembrane helix</keyword>
<dbReference type="RefSeq" id="WP_309307196.1">
    <property type="nucleotide sequence ID" value="NZ_CP133594.1"/>
</dbReference>
<dbReference type="InterPro" id="IPR055767">
    <property type="entry name" value="DUF7343"/>
</dbReference>
<protein>
    <recommendedName>
        <fullName evidence="2">DUF7343 domain-containing protein</fullName>
    </recommendedName>
</protein>
<dbReference type="InterPro" id="IPR008969">
    <property type="entry name" value="CarboxyPept-like_regulatory"/>
</dbReference>
<keyword evidence="1" id="KW-0472">Membrane</keyword>
<dbReference type="KEGG" id="mmav:RE476_08325"/>
<organism evidence="3 4">
    <name type="scientific">Methanolobus mangrovi</name>
    <dbReference type="NCBI Taxonomy" id="3072977"/>
    <lineage>
        <taxon>Archaea</taxon>
        <taxon>Methanobacteriati</taxon>
        <taxon>Methanobacteriota</taxon>
        <taxon>Stenosarchaea group</taxon>
        <taxon>Methanomicrobia</taxon>
        <taxon>Methanosarcinales</taxon>
        <taxon>Methanosarcinaceae</taxon>
        <taxon>Methanolobus</taxon>
    </lineage>
</organism>
<dbReference type="EMBL" id="CP133594">
    <property type="protein sequence ID" value="WMW21410.1"/>
    <property type="molecule type" value="Genomic_DNA"/>
</dbReference>
<reference evidence="3" key="1">
    <citation type="submission" date="2023-08" db="EMBL/GenBank/DDBJ databases">
        <title>Methanolobus mangrovi sp. nov. and Methanolobus sediminis sp. nov, two novel methylotrophic methanogens isolated from mangrove sediments in China.</title>
        <authorList>
            <person name="Zhou J."/>
        </authorList>
    </citation>
    <scope>NUCLEOTIDE SEQUENCE</scope>
    <source>
        <strain evidence="3">FTZ2</strain>
    </source>
</reference>
<dbReference type="AlphaFoldDB" id="A0AA51YIB1"/>
<dbReference type="SUPFAM" id="SSF49464">
    <property type="entry name" value="Carboxypeptidase regulatory domain-like"/>
    <property type="match status" value="1"/>
</dbReference>
<dbReference type="Pfam" id="PF24034">
    <property type="entry name" value="DUF7343"/>
    <property type="match status" value="1"/>
</dbReference>
<dbReference type="SUPFAM" id="SSF46785">
    <property type="entry name" value="Winged helix' DNA-binding domain"/>
    <property type="match status" value="1"/>
</dbReference>
<gene>
    <name evidence="3" type="ORF">RE476_08325</name>
</gene>
<evidence type="ECO:0000259" key="2">
    <source>
        <dbReference type="Pfam" id="PF24034"/>
    </source>
</evidence>
<keyword evidence="4" id="KW-1185">Reference proteome</keyword>
<evidence type="ECO:0000313" key="3">
    <source>
        <dbReference type="EMBL" id="WMW21410.1"/>
    </source>
</evidence>
<dbReference type="GeneID" id="84230140"/>
<proteinExistence type="predicted"/>
<evidence type="ECO:0000313" key="4">
    <source>
        <dbReference type="Proteomes" id="UP001183006"/>
    </source>
</evidence>
<accession>A0AA51YIB1</accession>
<keyword evidence="1" id="KW-0812">Transmembrane</keyword>
<dbReference type="Proteomes" id="UP001183006">
    <property type="component" value="Chromosome"/>
</dbReference>
<dbReference type="Gene3D" id="2.60.40.1120">
    <property type="entry name" value="Carboxypeptidase-like, regulatory domain"/>
    <property type="match status" value="1"/>
</dbReference>
<name>A0AA51YIB1_9EURY</name>
<sequence length="282" mass="31696">MRITYCAGCIAIILLFSGIASAEYVATVHGVAYEWNTFDPLANTIIEVNSTPVQSIVAKYGIYSFELPKGTYRITASYYEGDQLTYYGEDVITVLDEGNYVVDLLLLPSYSPTPAEEYIDSAKVSLSVSLLAVSVVIMLILVVSLFYQIRKKPLTEPHIKHNLKYAFSASPVKVSSPKEKAAFPEQLKSQFHENIFHSIVHEDEHPPKDMVHIPEPLSTQHKEILDILKSHGGTMSQRELRKFLVYSEGKVSVMLLDLEKRGDIRKIRKGRGNILFLTGLEE</sequence>
<feature type="transmembrane region" description="Helical" evidence="1">
    <location>
        <begin position="124"/>
        <end position="147"/>
    </location>
</feature>
<dbReference type="InterPro" id="IPR036390">
    <property type="entry name" value="WH_DNA-bd_sf"/>
</dbReference>